<protein>
    <recommendedName>
        <fullName evidence="4 8">UDP-glucose 6-dehydrogenase</fullName>
        <ecNumber evidence="3 8">1.1.1.22</ecNumber>
    </recommendedName>
</protein>
<feature type="binding site" evidence="10">
    <location>
        <position position="307"/>
    </location>
    <ligand>
        <name>substrate</name>
    </ligand>
</feature>
<dbReference type="NCBIfam" id="TIGR03026">
    <property type="entry name" value="NDP-sugDHase"/>
    <property type="match status" value="1"/>
</dbReference>
<feature type="binding site" evidence="10">
    <location>
        <begin position="142"/>
        <end position="145"/>
    </location>
    <ligand>
        <name>substrate</name>
    </ligand>
</feature>
<keyword evidence="6 8" id="KW-0520">NAD</keyword>
<dbReference type="EC" id="1.1.1.22" evidence="3 8"/>
<dbReference type="Pfam" id="PF03721">
    <property type="entry name" value="UDPG_MGDP_dh_N"/>
    <property type="match status" value="1"/>
</dbReference>
<dbReference type="AlphaFoldDB" id="A0A6I0FB63"/>
<dbReference type="InterPro" id="IPR013328">
    <property type="entry name" value="6PGD_dom2"/>
</dbReference>
<feature type="binding site" evidence="11">
    <location>
        <position position="314"/>
    </location>
    <ligand>
        <name>NAD(+)</name>
        <dbReference type="ChEBI" id="CHEBI:57540"/>
    </ligand>
</feature>
<feature type="binding site" evidence="10">
    <location>
        <position position="197"/>
    </location>
    <ligand>
        <name>substrate</name>
    </ligand>
</feature>
<dbReference type="InterPro" id="IPR014026">
    <property type="entry name" value="UDP-Glc/GDP-Man_DH_dimer"/>
</dbReference>
<feature type="binding site" evidence="11">
    <location>
        <position position="145"/>
    </location>
    <ligand>
        <name>NAD(+)</name>
        <dbReference type="ChEBI" id="CHEBI:57540"/>
    </ligand>
</feature>
<dbReference type="GO" id="GO:0006065">
    <property type="term" value="P:UDP-glucuronate biosynthetic process"/>
    <property type="evidence" value="ECO:0007669"/>
    <property type="project" value="UniProtKB-UniPathway"/>
</dbReference>
<feature type="binding site" evidence="10">
    <location>
        <position position="250"/>
    </location>
    <ligand>
        <name>substrate</name>
    </ligand>
</feature>
<feature type="binding site" evidence="11">
    <location>
        <position position="83"/>
    </location>
    <ligand>
        <name>NAD(+)</name>
        <dbReference type="ChEBI" id="CHEBI:57540"/>
    </ligand>
</feature>
<evidence type="ECO:0000313" key="13">
    <source>
        <dbReference type="EMBL" id="KAB3534730.1"/>
    </source>
</evidence>
<comment type="pathway">
    <text evidence="1">Nucleotide-sugar biosynthesis; UDP-alpha-D-glucuronate biosynthesis; UDP-alpha-D-glucuronate from UDP-alpha-D-glucose: step 1/1.</text>
</comment>
<evidence type="ECO:0000313" key="14">
    <source>
        <dbReference type="Proteomes" id="UP000432715"/>
    </source>
</evidence>
<name>A0A6I0FB63_9FIRM</name>
<feature type="binding site" evidence="11">
    <location>
        <position position="118"/>
    </location>
    <ligand>
        <name>NAD(+)</name>
        <dbReference type="ChEBI" id="CHEBI:57540"/>
    </ligand>
</feature>
<proteinExistence type="inferred from homology"/>
<accession>A0A6I0FB63</accession>
<evidence type="ECO:0000256" key="7">
    <source>
        <dbReference type="ARBA" id="ARBA00047473"/>
    </source>
</evidence>
<evidence type="ECO:0000256" key="8">
    <source>
        <dbReference type="PIRNR" id="PIRNR000124"/>
    </source>
</evidence>
<evidence type="ECO:0000256" key="11">
    <source>
        <dbReference type="PIRSR" id="PIRSR500134-3"/>
    </source>
</evidence>
<reference evidence="13 14" key="1">
    <citation type="submission" date="2019-10" db="EMBL/GenBank/DDBJ databases">
        <title>Alkaliphilus serpentinus sp. nov. and Alkaliphilus pronyensis sp. nov., two novel anaerobic alkaliphilic species isolated from the serpentinized-hosted hydrothermal field of the Prony Bay (New Caledonia).</title>
        <authorList>
            <person name="Postec A."/>
        </authorList>
    </citation>
    <scope>NUCLEOTIDE SEQUENCE [LARGE SCALE GENOMIC DNA]</scope>
    <source>
        <strain evidence="13 14">LacV</strain>
    </source>
</reference>
<dbReference type="OrthoDB" id="9803238at2"/>
<evidence type="ECO:0000256" key="5">
    <source>
        <dbReference type="ARBA" id="ARBA00023002"/>
    </source>
</evidence>
<evidence type="ECO:0000256" key="1">
    <source>
        <dbReference type="ARBA" id="ARBA00004701"/>
    </source>
</evidence>
<dbReference type="EMBL" id="WBZC01000026">
    <property type="protein sequence ID" value="KAB3534730.1"/>
    <property type="molecule type" value="Genomic_DNA"/>
</dbReference>
<dbReference type="GO" id="GO:0003979">
    <property type="term" value="F:UDP-glucose 6-dehydrogenase activity"/>
    <property type="evidence" value="ECO:0007669"/>
    <property type="project" value="UniProtKB-EC"/>
</dbReference>
<dbReference type="SUPFAM" id="SSF48179">
    <property type="entry name" value="6-phosphogluconate dehydrogenase C-terminal domain-like"/>
    <property type="match status" value="1"/>
</dbReference>
<evidence type="ECO:0000256" key="9">
    <source>
        <dbReference type="PIRSR" id="PIRSR500134-1"/>
    </source>
</evidence>
<dbReference type="SUPFAM" id="SSF52413">
    <property type="entry name" value="UDP-glucose/GDP-mannose dehydrogenase C-terminal domain"/>
    <property type="match status" value="1"/>
</dbReference>
<comment type="catalytic activity">
    <reaction evidence="7 8">
        <text>UDP-alpha-D-glucose + 2 NAD(+) + H2O = UDP-alpha-D-glucuronate + 2 NADH + 3 H(+)</text>
        <dbReference type="Rhea" id="RHEA:23596"/>
        <dbReference type="ChEBI" id="CHEBI:15377"/>
        <dbReference type="ChEBI" id="CHEBI:15378"/>
        <dbReference type="ChEBI" id="CHEBI:57540"/>
        <dbReference type="ChEBI" id="CHEBI:57945"/>
        <dbReference type="ChEBI" id="CHEBI:58052"/>
        <dbReference type="ChEBI" id="CHEBI:58885"/>
        <dbReference type="EC" id="1.1.1.22"/>
    </reaction>
</comment>
<dbReference type="GO" id="GO:0000271">
    <property type="term" value="P:polysaccharide biosynthetic process"/>
    <property type="evidence" value="ECO:0007669"/>
    <property type="project" value="InterPro"/>
</dbReference>
<feature type="binding site" evidence="11">
    <location>
        <position position="34"/>
    </location>
    <ligand>
        <name>NAD(+)</name>
        <dbReference type="ChEBI" id="CHEBI:57540"/>
    </ligand>
</feature>
<evidence type="ECO:0000256" key="10">
    <source>
        <dbReference type="PIRSR" id="PIRSR500134-2"/>
    </source>
</evidence>
<evidence type="ECO:0000256" key="2">
    <source>
        <dbReference type="ARBA" id="ARBA00006601"/>
    </source>
</evidence>
<dbReference type="InterPro" id="IPR028357">
    <property type="entry name" value="UDPglc_DH_bac"/>
</dbReference>
<comment type="similarity">
    <text evidence="2 8">Belongs to the UDP-glucose/GDP-mannose dehydrogenase family.</text>
</comment>
<dbReference type="Gene3D" id="3.40.50.720">
    <property type="entry name" value="NAD(P)-binding Rossmann-like Domain"/>
    <property type="match status" value="2"/>
</dbReference>
<sequence length="388" mass="43913">MKITIAGTGYVGLSNAVLLAQHNEVIALDIIKEKVDIINNKKSPIIDQEIEEYLATKELNLTATTDNFEAYKDAEYVIISTPTNYDPEKNYFNTRTVEAVIANVLAINPDAIMVIKSTVPVGYTEAIKEKFDTDNVIFSPEFLREGKALYDNLYPSRIVVGEQSERARIFAELLTQGAIKKDVPILYTNPTEAEAIKLFANTYLAMRVAYFNELDSYAEVRGLDTKQIIEGVGLDPRIGNHYNNPSFGYGGYCLPKDTKQLLANYQDVPQNIMGAIVDANRTRKDHIAEMIIKRQPKVVGIYRLTMKMDSDNFRQSAIQGVMKRIKAKGIEVVVYEPALQEDYFYNSRVIKDLNEFKNISDIIVANRLSDKIKDAVDKVYTRDLFSRD</sequence>
<dbReference type="UniPathway" id="UPA00038">
    <property type="reaction ID" value="UER00491"/>
</dbReference>
<feature type="domain" description="UDP-glucose/GDP-mannose dehydrogenase C-terminal" evidence="12">
    <location>
        <begin position="300"/>
        <end position="387"/>
    </location>
</feature>
<comment type="caution">
    <text evidence="13">The sequence shown here is derived from an EMBL/GenBank/DDBJ whole genome shotgun (WGS) entry which is preliminary data.</text>
</comment>
<organism evidence="13 14">
    <name type="scientific">Alkaliphilus pronyensis</name>
    <dbReference type="NCBI Taxonomy" id="1482732"/>
    <lineage>
        <taxon>Bacteria</taxon>
        <taxon>Bacillati</taxon>
        <taxon>Bacillota</taxon>
        <taxon>Clostridia</taxon>
        <taxon>Peptostreptococcales</taxon>
        <taxon>Natronincolaceae</taxon>
        <taxon>Alkaliphilus</taxon>
    </lineage>
</organism>
<gene>
    <name evidence="13" type="ORF">F8154_08370</name>
</gene>
<dbReference type="InterPro" id="IPR036291">
    <property type="entry name" value="NAD(P)-bd_dom_sf"/>
</dbReference>
<dbReference type="InterPro" id="IPR017476">
    <property type="entry name" value="UDP-Glc/GDP-Man"/>
</dbReference>
<evidence type="ECO:0000256" key="6">
    <source>
        <dbReference type="ARBA" id="ARBA00023027"/>
    </source>
</evidence>
<keyword evidence="5 8" id="KW-0560">Oxidoreductase</keyword>
<evidence type="ECO:0000259" key="12">
    <source>
        <dbReference type="SMART" id="SM00984"/>
    </source>
</evidence>
<dbReference type="PANTHER" id="PTHR43750">
    <property type="entry name" value="UDP-GLUCOSE 6-DEHYDROGENASE TUAD"/>
    <property type="match status" value="1"/>
</dbReference>
<feature type="binding site" evidence="10">
    <location>
        <begin position="242"/>
        <end position="246"/>
    </location>
    <ligand>
        <name>substrate</name>
    </ligand>
</feature>
<dbReference type="InterPro" id="IPR001732">
    <property type="entry name" value="UDP-Glc/GDP-Man_DH_N"/>
</dbReference>
<dbReference type="GO" id="GO:0051287">
    <property type="term" value="F:NAD binding"/>
    <property type="evidence" value="ECO:0007669"/>
    <property type="project" value="InterPro"/>
</dbReference>
<dbReference type="RefSeq" id="WP_151861164.1">
    <property type="nucleotide sequence ID" value="NZ_WBZC01000026.1"/>
</dbReference>
<dbReference type="SUPFAM" id="SSF51735">
    <property type="entry name" value="NAD(P)-binding Rossmann-fold domains"/>
    <property type="match status" value="1"/>
</dbReference>
<feature type="binding site" evidence="11">
    <location>
        <position position="256"/>
    </location>
    <ligand>
        <name>NAD(+)</name>
        <dbReference type="ChEBI" id="CHEBI:57540"/>
    </ligand>
</feature>
<feature type="active site" description="Nucleophile" evidence="9">
    <location>
        <position position="253"/>
    </location>
</feature>
<dbReference type="Pfam" id="PF00984">
    <property type="entry name" value="UDPG_MGDP_dh"/>
    <property type="match status" value="1"/>
</dbReference>
<dbReference type="Gene3D" id="1.10.1040.10">
    <property type="entry name" value="N-(1-d-carboxylethyl)-l-norvaline Dehydrogenase, domain 2"/>
    <property type="match status" value="1"/>
</dbReference>
<feature type="binding site" evidence="10">
    <location>
        <position position="388"/>
    </location>
    <ligand>
        <name>substrate</name>
    </ligand>
</feature>
<dbReference type="Proteomes" id="UP000432715">
    <property type="component" value="Unassembled WGS sequence"/>
</dbReference>
<dbReference type="PIRSF" id="PIRSF000124">
    <property type="entry name" value="UDPglc_GDPman_dh"/>
    <property type="match status" value="1"/>
</dbReference>
<feature type="binding site" evidence="10">
    <location>
        <position position="306"/>
    </location>
    <ligand>
        <name>substrate</name>
    </ligand>
</feature>
<keyword evidence="14" id="KW-1185">Reference proteome</keyword>
<dbReference type="Pfam" id="PF03720">
    <property type="entry name" value="UDPG_MGDP_dh_C"/>
    <property type="match status" value="1"/>
</dbReference>
<dbReference type="PANTHER" id="PTHR43750:SF2">
    <property type="entry name" value="UDP-GLUCOSE 6-DEHYDROGENASE"/>
    <property type="match status" value="1"/>
</dbReference>
<dbReference type="InterPro" id="IPR008927">
    <property type="entry name" value="6-PGluconate_DH-like_C_sf"/>
</dbReference>
<evidence type="ECO:0000256" key="4">
    <source>
        <dbReference type="ARBA" id="ARBA00015132"/>
    </source>
</evidence>
<dbReference type="SMART" id="SM00984">
    <property type="entry name" value="UDPG_MGDP_dh_C"/>
    <property type="match status" value="1"/>
</dbReference>
<evidence type="ECO:0000256" key="3">
    <source>
        <dbReference type="ARBA" id="ARBA00012954"/>
    </source>
</evidence>
<feature type="binding site" evidence="11">
    <location>
        <position position="29"/>
    </location>
    <ligand>
        <name>NAD(+)</name>
        <dbReference type="ChEBI" id="CHEBI:57540"/>
    </ligand>
</feature>
<dbReference type="InterPro" id="IPR014027">
    <property type="entry name" value="UDP-Glc/GDP-Man_DH_C"/>
</dbReference>
<dbReference type="PIRSF" id="PIRSF500134">
    <property type="entry name" value="UDPglc_DH_bac"/>
    <property type="match status" value="1"/>
</dbReference>
<dbReference type="InterPro" id="IPR036220">
    <property type="entry name" value="UDP-Glc/GDP-Man_DH_C_sf"/>
</dbReference>